<dbReference type="Gene3D" id="3.30.70.850">
    <property type="entry name" value="Peptidase S8, pro-domain"/>
    <property type="match status" value="1"/>
</dbReference>
<dbReference type="InterPro" id="IPR032778">
    <property type="entry name" value="GF_recep_IV"/>
</dbReference>
<keyword evidence="11 21" id="KW-0472">Membrane</keyword>
<dbReference type="InterPro" id="IPR002884">
    <property type="entry name" value="P_dom"/>
</dbReference>
<feature type="transmembrane region" description="Helical" evidence="21">
    <location>
        <begin position="1523"/>
        <end position="1546"/>
    </location>
</feature>
<keyword evidence="5 21" id="KW-0812">Transmembrane</keyword>
<evidence type="ECO:0000256" key="14">
    <source>
        <dbReference type="ARBA" id="ARBA00023180"/>
    </source>
</evidence>
<name>A0A6P8W1Y7_DROAB</name>
<dbReference type="Gene3D" id="2.60.120.260">
    <property type="entry name" value="Galactose-binding domain-like"/>
    <property type="match status" value="1"/>
</dbReference>
<dbReference type="Gene3D" id="3.40.50.200">
    <property type="entry name" value="Peptidase S8/S53 domain"/>
    <property type="match status" value="1"/>
</dbReference>
<feature type="region of interest" description="Disordered" evidence="20">
    <location>
        <begin position="433"/>
        <end position="465"/>
    </location>
</feature>
<feature type="domain" description="P/Homo B" evidence="22">
    <location>
        <begin position="723"/>
        <end position="861"/>
    </location>
</feature>
<dbReference type="InterPro" id="IPR009030">
    <property type="entry name" value="Growth_fac_rcpt_cys_sf"/>
</dbReference>
<comment type="subcellular location">
    <subcellularLocation>
        <location evidence="1">Membrane</location>
        <topology evidence="1">Single-pass membrane protein</topology>
    </subcellularLocation>
</comment>
<dbReference type="FunFam" id="2.60.120.260:FF:000072">
    <property type="entry name" value="Proprotein convertase subtilisin/kexin type"/>
    <property type="match status" value="1"/>
</dbReference>
<keyword evidence="6" id="KW-0732">Signal</keyword>
<dbReference type="Pfam" id="PF14843">
    <property type="entry name" value="GF_recep_IV"/>
    <property type="match status" value="1"/>
</dbReference>
<dbReference type="Pfam" id="PF00082">
    <property type="entry name" value="Peptidase_S8"/>
    <property type="match status" value="1"/>
</dbReference>
<evidence type="ECO:0000256" key="20">
    <source>
        <dbReference type="SAM" id="MobiDB-lite"/>
    </source>
</evidence>
<dbReference type="OrthoDB" id="300641at2759"/>
<feature type="compositionally biased region" description="Polar residues" evidence="20">
    <location>
        <begin position="448"/>
        <end position="460"/>
    </location>
</feature>
<evidence type="ECO:0000256" key="4">
    <source>
        <dbReference type="ARBA" id="ARBA00022685"/>
    </source>
</evidence>
<comment type="function">
    <text evidence="17">Furin is likely to represent the ubiquitous endoprotease activity within constitutive secretory pathways and capable of cleavage at the RX(K/R)R consensus motif.</text>
</comment>
<dbReference type="InterPro" id="IPR000742">
    <property type="entry name" value="EGF"/>
</dbReference>
<dbReference type="PROSITE" id="PS00136">
    <property type="entry name" value="SUBTILASE_ASP"/>
    <property type="match status" value="1"/>
</dbReference>
<dbReference type="InterPro" id="IPR036852">
    <property type="entry name" value="Peptidase_S8/S53_dom_sf"/>
</dbReference>
<dbReference type="InterPro" id="IPR032815">
    <property type="entry name" value="S8_pro-domain"/>
</dbReference>
<dbReference type="GO" id="GO:0000139">
    <property type="term" value="C:Golgi membrane"/>
    <property type="evidence" value="ECO:0007669"/>
    <property type="project" value="TreeGrafter"/>
</dbReference>
<evidence type="ECO:0000256" key="21">
    <source>
        <dbReference type="SAM" id="Phobius"/>
    </source>
</evidence>
<evidence type="ECO:0000256" key="2">
    <source>
        <dbReference type="ARBA" id="ARBA00005325"/>
    </source>
</evidence>
<evidence type="ECO:0000256" key="11">
    <source>
        <dbReference type="ARBA" id="ARBA00023136"/>
    </source>
</evidence>
<evidence type="ECO:0000256" key="7">
    <source>
        <dbReference type="ARBA" id="ARBA00022737"/>
    </source>
</evidence>
<feature type="compositionally biased region" description="Low complexity" evidence="20">
    <location>
        <begin position="1657"/>
        <end position="1703"/>
    </location>
</feature>
<dbReference type="FunFam" id="3.40.50.200:FF:000001">
    <property type="entry name" value="Furin 2, isoform B"/>
    <property type="match status" value="1"/>
</dbReference>
<evidence type="ECO:0000256" key="1">
    <source>
        <dbReference type="ARBA" id="ARBA00004167"/>
    </source>
</evidence>
<dbReference type="InterPro" id="IPR022398">
    <property type="entry name" value="Peptidase_S8_His-AS"/>
</dbReference>
<feature type="compositionally biased region" description="Low complexity" evidence="20">
    <location>
        <begin position="360"/>
        <end position="370"/>
    </location>
</feature>
<dbReference type="InterPro" id="IPR015500">
    <property type="entry name" value="Peptidase_S8_subtilisin-rel"/>
</dbReference>
<dbReference type="Pfam" id="PF01483">
    <property type="entry name" value="P_proprotein"/>
    <property type="match status" value="1"/>
</dbReference>
<feature type="region of interest" description="Disordered" evidence="20">
    <location>
        <begin position="1647"/>
        <end position="1703"/>
    </location>
</feature>
<dbReference type="PANTHER" id="PTHR42884:SF23">
    <property type="entry name" value="FURIN-LIKE PROTEASE 2"/>
    <property type="match status" value="1"/>
</dbReference>
<dbReference type="Gene3D" id="2.10.220.10">
    <property type="entry name" value="Hormone Receptor, Insulin-like Growth Factor Receptor 1, Chain A, domain 2"/>
    <property type="match status" value="6"/>
</dbReference>
<protein>
    <recommendedName>
        <fullName evidence="16">furin</fullName>
        <ecNumber evidence="16">3.4.21.75</ecNumber>
    </recommendedName>
</protein>
<keyword evidence="23" id="KW-1185">Reference proteome</keyword>
<dbReference type="InterPro" id="IPR038466">
    <property type="entry name" value="S8_pro-domain_sf"/>
</dbReference>
<dbReference type="SUPFAM" id="SSF52743">
    <property type="entry name" value="Subtilisin-like"/>
    <property type="match status" value="1"/>
</dbReference>
<evidence type="ECO:0000256" key="6">
    <source>
        <dbReference type="ARBA" id="ARBA00022729"/>
    </source>
</evidence>
<evidence type="ECO:0000256" key="3">
    <source>
        <dbReference type="ARBA" id="ARBA00022670"/>
    </source>
</evidence>
<keyword evidence="8 19" id="KW-0378">Hydrolase</keyword>
<keyword evidence="10 21" id="KW-1133">Transmembrane helix</keyword>
<feature type="active site" description="Charge relay system" evidence="18 19">
    <location>
        <position position="646"/>
    </location>
</feature>
<comment type="similarity">
    <text evidence="2">Belongs to the peptidase S8 family. Furin subfamily.</text>
</comment>
<evidence type="ECO:0000256" key="5">
    <source>
        <dbReference type="ARBA" id="ARBA00022692"/>
    </source>
</evidence>
<evidence type="ECO:0000313" key="24">
    <source>
        <dbReference type="RefSeq" id="XP_034097646.2"/>
    </source>
</evidence>
<dbReference type="InterPro" id="IPR008979">
    <property type="entry name" value="Galactose-bd-like_sf"/>
</dbReference>
<dbReference type="FunFam" id="2.10.220.10:FF:000055">
    <property type="entry name" value="Furin-like protease 2"/>
    <property type="match status" value="1"/>
</dbReference>
<dbReference type="FunFam" id="3.30.70.850:FF:000001">
    <property type="entry name" value="Proprotein convertase subtilisin/kexin type 5"/>
    <property type="match status" value="1"/>
</dbReference>
<dbReference type="Proteomes" id="UP000515160">
    <property type="component" value="Chromosome X"/>
</dbReference>
<evidence type="ECO:0000256" key="15">
    <source>
        <dbReference type="ARBA" id="ARBA00035756"/>
    </source>
</evidence>
<feature type="active site" description="Charge relay system" evidence="18 19">
    <location>
        <position position="465"/>
    </location>
</feature>
<dbReference type="GO" id="GO:0016485">
    <property type="term" value="P:protein processing"/>
    <property type="evidence" value="ECO:0007669"/>
    <property type="project" value="TreeGrafter"/>
</dbReference>
<feature type="region of interest" description="Disordered" evidence="20">
    <location>
        <begin position="342"/>
        <end position="370"/>
    </location>
</feature>
<feature type="compositionally biased region" description="Low complexity" evidence="20">
    <location>
        <begin position="43"/>
        <end position="62"/>
    </location>
</feature>
<evidence type="ECO:0000256" key="9">
    <source>
        <dbReference type="ARBA" id="ARBA00022825"/>
    </source>
</evidence>
<dbReference type="FunFam" id="2.10.220.10:FF:000020">
    <property type="entry name" value="Furin-like protease 2"/>
    <property type="match status" value="1"/>
</dbReference>
<keyword evidence="4" id="KW-0165">Cleavage on pair of basic residues</keyword>
<feature type="compositionally biased region" description="Low complexity" evidence="20">
    <location>
        <begin position="139"/>
        <end position="163"/>
    </location>
</feature>
<evidence type="ECO:0000256" key="13">
    <source>
        <dbReference type="ARBA" id="ARBA00023157"/>
    </source>
</evidence>
<dbReference type="Pfam" id="PF16470">
    <property type="entry name" value="S8_pro-domain"/>
    <property type="match status" value="1"/>
</dbReference>
<keyword evidence="3 19" id="KW-0645">Protease</keyword>
<dbReference type="PROSITE" id="PS51892">
    <property type="entry name" value="SUBTILASE"/>
    <property type="match status" value="1"/>
</dbReference>
<dbReference type="PROSITE" id="PS51829">
    <property type="entry name" value="P_HOMO_B"/>
    <property type="match status" value="1"/>
</dbReference>
<dbReference type="GO" id="GO:0005802">
    <property type="term" value="C:trans-Golgi network"/>
    <property type="evidence" value="ECO:0007669"/>
    <property type="project" value="TreeGrafter"/>
</dbReference>
<feature type="region of interest" description="Disordered" evidence="20">
    <location>
        <begin position="43"/>
        <end position="93"/>
    </location>
</feature>
<accession>A0A6P8W1Y7</accession>
<dbReference type="GO" id="GO:0030182">
    <property type="term" value="P:neuron differentiation"/>
    <property type="evidence" value="ECO:0007669"/>
    <property type="project" value="UniProtKB-ARBA"/>
</dbReference>
<dbReference type="EC" id="3.4.21.75" evidence="16"/>
<dbReference type="PROSITE" id="PS00137">
    <property type="entry name" value="SUBTILASE_HIS"/>
    <property type="match status" value="1"/>
</dbReference>
<comment type="catalytic activity">
    <reaction evidence="15">
        <text>Release of mature proteins from their proproteins by cleavage of -Arg-Xaa-Yaa-Arg-|-Zaa- bonds, where Xaa can be any amino acid and Yaa is Arg or Lys. Releases albumin, complement component C3 and von Willebrand factor from their respective precursors.</text>
        <dbReference type="EC" id="3.4.21.75"/>
    </reaction>
</comment>
<dbReference type="InterPro" id="IPR006212">
    <property type="entry name" value="Furin_repeat"/>
</dbReference>
<dbReference type="CDD" id="cd00064">
    <property type="entry name" value="FU"/>
    <property type="match status" value="9"/>
</dbReference>
<evidence type="ECO:0000259" key="22">
    <source>
        <dbReference type="PROSITE" id="PS51829"/>
    </source>
</evidence>
<keyword evidence="9 19" id="KW-0720">Serine protease</keyword>
<organism evidence="23 24">
    <name type="scientific">Drosophila albomicans</name>
    <name type="common">Fruit fly</name>
    <dbReference type="NCBI Taxonomy" id="7291"/>
    <lineage>
        <taxon>Eukaryota</taxon>
        <taxon>Metazoa</taxon>
        <taxon>Ecdysozoa</taxon>
        <taxon>Arthropoda</taxon>
        <taxon>Hexapoda</taxon>
        <taxon>Insecta</taxon>
        <taxon>Pterygota</taxon>
        <taxon>Neoptera</taxon>
        <taxon>Endopterygota</taxon>
        <taxon>Diptera</taxon>
        <taxon>Brachycera</taxon>
        <taxon>Muscomorpha</taxon>
        <taxon>Ephydroidea</taxon>
        <taxon>Drosophilidae</taxon>
        <taxon>Drosophila</taxon>
    </lineage>
</organism>
<dbReference type="PROSITE" id="PS00138">
    <property type="entry name" value="SUBTILASE_SER"/>
    <property type="match status" value="1"/>
</dbReference>
<gene>
    <name evidence="24" type="primary">LOC117563417</name>
</gene>
<dbReference type="GeneID" id="117563417"/>
<dbReference type="PRINTS" id="PR00723">
    <property type="entry name" value="SUBTILISIN"/>
</dbReference>
<dbReference type="SUPFAM" id="SSF49785">
    <property type="entry name" value="Galactose-binding domain-like"/>
    <property type="match status" value="1"/>
</dbReference>
<evidence type="ECO:0000256" key="17">
    <source>
        <dbReference type="ARBA" id="ARBA00053600"/>
    </source>
</evidence>
<dbReference type="SUPFAM" id="SSF54897">
    <property type="entry name" value="Protease propeptides/inhibitors"/>
    <property type="match status" value="1"/>
</dbReference>
<feature type="compositionally biased region" description="Low complexity" evidence="20">
    <location>
        <begin position="196"/>
        <end position="212"/>
    </location>
</feature>
<feature type="region of interest" description="Disordered" evidence="20">
    <location>
        <begin position="139"/>
        <end position="170"/>
    </location>
</feature>
<dbReference type="CDD" id="cd04059">
    <property type="entry name" value="Peptidases_S8_Protein_convertases_Kexins_Furin-like"/>
    <property type="match status" value="1"/>
</dbReference>
<dbReference type="SMART" id="SM00261">
    <property type="entry name" value="FU"/>
    <property type="match status" value="10"/>
</dbReference>
<dbReference type="InterPro" id="IPR023828">
    <property type="entry name" value="Peptidase_S8_Ser-AS"/>
</dbReference>
<dbReference type="RefSeq" id="XP_034097646.2">
    <property type="nucleotide sequence ID" value="XM_034241755.2"/>
</dbReference>
<feature type="active site" description="Charge relay system" evidence="18 19">
    <location>
        <position position="426"/>
    </location>
</feature>
<dbReference type="SUPFAM" id="SSF57184">
    <property type="entry name" value="Growth factor receptor domain"/>
    <property type="match status" value="3"/>
</dbReference>
<keyword evidence="12" id="KW-0865">Zymogen</keyword>
<evidence type="ECO:0000256" key="18">
    <source>
        <dbReference type="PIRSR" id="PIRSR615500-1"/>
    </source>
</evidence>
<dbReference type="InterPro" id="IPR023827">
    <property type="entry name" value="Peptidase_S8_Asp-AS"/>
</dbReference>
<evidence type="ECO:0000256" key="12">
    <source>
        <dbReference type="ARBA" id="ARBA00023145"/>
    </source>
</evidence>
<dbReference type="PANTHER" id="PTHR42884">
    <property type="entry name" value="PROPROTEIN CONVERTASE SUBTILISIN/KEXIN-RELATED"/>
    <property type="match status" value="1"/>
</dbReference>
<reference evidence="24" key="1">
    <citation type="submission" date="2025-08" db="UniProtKB">
        <authorList>
            <consortium name="RefSeq"/>
        </authorList>
    </citation>
    <scope>IDENTIFICATION</scope>
    <source>
        <strain evidence="24">15112-1751.03</strain>
        <tissue evidence="24">Whole Adult</tissue>
    </source>
</reference>
<evidence type="ECO:0000256" key="16">
    <source>
        <dbReference type="ARBA" id="ARBA00038993"/>
    </source>
</evidence>
<evidence type="ECO:0000256" key="10">
    <source>
        <dbReference type="ARBA" id="ARBA00022989"/>
    </source>
</evidence>
<keyword evidence="13" id="KW-1015">Disulfide bond</keyword>
<dbReference type="SMART" id="SM00181">
    <property type="entry name" value="EGF"/>
    <property type="match status" value="7"/>
</dbReference>
<dbReference type="CTD" id="32604"/>
<evidence type="ECO:0000313" key="23">
    <source>
        <dbReference type="Proteomes" id="UP000515160"/>
    </source>
</evidence>
<dbReference type="InterPro" id="IPR000209">
    <property type="entry name" value="Peptidase_S8/S53_dom"/>
</dbReference>
<keyword evidence="7" id="KW-0677">Repeat</keyword>
<evidence type="ECO:0000256" key="8">
    <source>
        <dbReference type="ARBA" id="ARBA00022801"/>
    </source>
</evidence>
<keyword evidence="14" id="KW-0325">Glycoprotein</keyword>
<dbReference type="InterPro" id="IPR034182">
    <property type="entry name" value="Kexin/furin"/>
</dbReference>
<sequence length="1703" mass="187502">MLDKSIDRTEKQTVELPFFVERTCTDCDTNEKSVNLRPRAKATTKATTTLAPTSLSSTALPSVTRSSFRGGGGGGGNALKRRKCHPNAQQQKQQQQQLKLNRNIYLCKCNRMAQSCIYFVLVLAILSVRNTCAASHPQQQQQQLREGEQQQQHHLQHNNQTENGAGDNYSIYHDRNATIKYPDPILIIAETESESEASNTHNNNNNSNNIKASVKKQKNKKNSNIVEKKNKNYKKKQLQEETEEERHHLLSDSLDTFGAYRIPDEAIYTNEFAVHIPAGRSIADTIAEKYGFTNRGQIGALDDYYLFQHHRVSKRSLRSSRKHHSALKSEFEVKWLQQQHEKIRQKRDGPYSDIPTYNPSLTSSTTSSHSPRLKYRDVSPLLIFSDPLFKEQWYLNGGAKDGLDMNIVPAWQKGYTGKGVVVSILDDGIQTNHPDLAQNYDPDASFDINGNDSDPTPQDNGDNKHGTRCAGEVAAVAFNNYCGVGVAYNASIGGVRMLDGKVNDVVEAQALSLNPAHIDIYSASWGPEDDGSTVDGPGPLARRAFIYGVTSGRQGKGSIFVWASGNGGRYTDSCNCDGYTNSIFTLSISSATQAGYKPWYLEECSSTLATTYSSGTPGHDKSVATVDMDGRLRPDHICTVEHTGTSASAPLAAGICALALEANPDLTWRDMQYLVVYTSRPGPLEKESGWTLNGVKRKYSHKFGYGLMDAGAMVTLAEQWNSVPPQHICKSRENNEDRNIAGEYGYTLATHMDVNGCAGTINEVRYLEHVQCRITLRFFPRGNLRILLTSPMGTTSTLLFERPRDIVKSNFDDWPFLSVHFWGEKAEGRWTLQVINSGRRRVNQPGILSKWQLIFYGTSSQPMRLKSELLNTQLRNSPVASNPFIFSSASNIGQPANEGGNFNTDNFAGYLNYQNIFSSAGSSPEVATATLDGHSVNTSAIVLQQQQQLANVNGSGDNKLIMYSCDAECGTLGCYGRGPTQCVVCSHYRLDNTCVSRCPPRSFPNQVGICWPCHDSCETCAGAGPDSCLTCAPAHLHVTDLAVCVQNCPDGYFEDMKNRTCVPCEPNCASCQDRPEFCTSCDHHLVMHENKCYSACPLDSYETEENKCAYCHSSCATCNGATENDCITCRPSRYAWQNKCLNNCPEGHYADKKRLECLPCHEGCKSCSSNGICSECLPNWTLNKKDKCSVAGSEACTDSEFYSQSESGCKACHSSCETCNGPLATNCLSCESNRLLEQSSCVSGCQDGYFMETGVCTPCLHTCTQCKSRTNCSNCSKGLELQNGECRTTCADGYYSDRGICAKCYLSCHTCSGPRRNQCVQCPDGWQLAAGECYPKCPEGFYKSEFGCQKCHHYCKTCNGAGPLACSSCPPNFMLDGGLCMECLSTQYYDATTQTCKACHESCHSCLGPGQYSCKACVAPLHLDRVNGQCVPCCRASKKTTTEAGEQQDNDNEDEEHCCQCDADTGECRSTSTAGKRRTVVGIDSIFRTAVRDRQQQQQLPGELNGGGGGGVFVFRLDSPLTAITAIAVAICLLIITIFSIIFAVLQRNSNHTSRNSVRYRKINGRKCEASNEARFIFNVGENGDDTDSDDDNDMMDNSMDTTRRRMNNQRIVYEQQHHNRCGVVPPNGNEFYVKSTNDIDAIEFHGNSSSSRHVNNPDCSSNSNSPTTMNPPIIAATATTTTTTSSSSNNRRIVSRNNYIES</sequence>
<dbReference type="GO" id="GO:0004252">
    <property type="term" value="F:serine-type endopeptidase activity"/>
    <property type="evidence" value="ECO:0007669"/>
    <property type="project" value="UniProtKB-UniRule"/>
</dbReference>
<feature type="region of interest" description="Disordered" evidence="20">
    <location>
        <begin position="193"/>
        <end position="247"/>
    </location>
</feature>
<proteinExistence type="inferred from homology"/>
<evidence type="ECO:0000256" key="19">
    <source>
        <dbReference type="PROSITE-ProRule" id="PRU01240"/>
    </source>
</evidence>